<evidence type="ECO:0000313" key="6">
    <source>
        <dbReference type="Proteomes" id="UP000078237"/>
    </source>
</evidence>
<keyword evidence="6" id="KW-1185">Reference proteome</keyword>
<name>A0A175W6S9_9PEZI</name>
<dbReference type="InterPro" id="IPR021109">
    <property type="entry name" value="Peptidase_aspartic_dom_sf"/>
</dbReference>
<dbReference type="InterPro" id="IPR033121">
    <property type="entry name" value="PEPTIDASE_A1"/>
</dbReference>
<dbReference type="Pfam" id="PF00026">
    <property type="entry name" value="Asp"/>
    <property type="match status" value="1"/>
</dbReference>
<feature type="signal peptide" evidence="3">
    <location>
        <begin position="1"/>
        <end position="16"/>
    </location>
</feature>
<dbReference type="CDD" id="cd05471">
    <property type="entry name" value="pepsin_like"/>
    <property type="match status" value="1"/>
</dbReference>
<dbReference type="EMBL" id="LCTW02000093">
    <property type="protein sequence ID" value="KXX79229.1"/>
    <property type="molecule type" value="Genomic_DNA"/>
</dbReference>
<evidence type="ECO:0000313" key="5">
    <source>
        <dbReference type="EMBL" id="KXX79229.1"/>
    </source>
</evidence>
<evidence type="ECO:0000256" key="2">
    <source>
        <dbReference type="PIRSR" id="PIRSR601461-1"/>
    </source>
</evidence>
<dbReference type="GO" id="GO:0000324">
    <property type="term" value="C:fungal-type vacuole"/>
    <property type="evidence" value="ECO:0007669"/>
    <property type="project" value="TreeGrafter"/>
</dbReference>
<keyword evidence="5" id="KW-0378">Hydrolase</keyword>
<keyword evidence="5" id="KW-0645">Protease</keyword>
<dbReference type="InterPro" id="IPR001461">
    <property type="entry name" value="Aspartic_peptidase_A1"/>
</dbReference>
<feature type="active site" evidence="2">
    <location>
        <position position="126"/>
    </location>
</feature>
<dbReference type="PROSITE" id="PS51767">
    <property type="entry name" value="PEPTIDASE_A1"/>
    <property type="match status" value="1"/>
</dbReference>
<dbReference type="Proteomes" id="UP000078237">
    <property type="component" value="Unassembled WGS sequence"/>
</dbReference>
<proteinExistence type="inferred from homology"/>
<dbReference type="Gene3D" id="2.40.70.10">
    <property type="entry name" value="Acid Proteases"/>
    <property type="match status" value="2"/>
</dbReference>
<accession>A0A175W6S9</accession>
<dbReference type="STRING" id="100816.A0A175W6S9"/>
<dbReference type="GO" id="GO:0006508">
    <property type="term" value="P:proteolysis"/>
    <property type="evidence" value="ECO:0007669"/>
    <property type="project" value="UniProtKB-KW"/>
</dbReference>
<feature type="domain" description="Peptidase A1" evidence="4">
    <location>
        <begin position="106"/>
        <end position="451"/>
    </location>
</feature>
<sequence length="456" mass="49930">MMRTAVLWSILHGVLAANFGVLGHSYSEMLKHAPPGIRYDIPTATRPWNSMKNSVTKTSRYVSQLRPVQAGRTIKSNARSVAAILGANQRRVGGDGSENIMSTSAYGTQYAIDALWDGLALSMLIDTGSSDTWAVQKDFNCVDYGGQHLPQSACGFGGPYPETFKYGLTDPEMYMFIQYADGEVVTGPMGFSDITIGNITVKKQQVCLANTTYWFGNNYTSGLMGLAFPALTNAYVGDILSHQWEDSIQYSPLFTSMVNQGMIDPVFSMAIDRNESTGMLTFGGVAPATGVDMSRIASLDMVIAQVISLPETAHEYSFYTVIPDGWQYGRTTDTKKFPYIVDSGTTLNYLPPDLVDSINQAFQPPAVYMWMYGAYFTACNAMAPQVAVILDGIEFWINPVDLIYRSLVDPLTGLCLTAISKGGTGPYILGDVFMQNALVVFDVGGAKMRFIPRQHY</sequence>
<comment type="similarity">
    <text evidence="1">Belongs to the peptidase A1 family.</text>
</comment>
<protein>
    <submittedName>
        <fullName evidence="5">Acid protease</fullName>
    </submittedName>
</protein>
<evidence type="ECO:0000256" key="3">
    <source>
        <dbReference type="SAM" id="SignalP"/>
    </source>
</evidence>
<feature type="chain" id="PRO_5008043667" evidence="3">
    <location>
        <begin position="17"/>
        <end position="456"/>
    </location>
</feature>
<dbReference type="PANTHER" id="PTHR47966:SF47">
    <property type="entry name" value="ENDOPEPTIDASE, PUTATIVE (AFU_ORTHOLOGUE AFUA_3G01220)-RELATED"/>
    <property type="match status" value="1"/>
</dbReference>
<dbReference type="PANTHER" id="PTHR47966">
    <property type="entry name" value="BETA-SITE APP-CLEAVING ENZYME, ISOFORM A-RELATED"/>
    <property type="match status" value="1"/>
</dbReference>
<dbReference type="OrthoDB" id="15189at2759"/>
<keyword evidence="3" id="KW-0732">Signal</keyword>
<dbReference type="AlphaFoldDB" id="A0A175W6S9"/>
<evidence type="ECO:0000256" key="1">
    <source>
        <dbReference type="ARBA" id="ARBA00007447"/>
    </source>
</evidence>
<dbReference type="SUPFAM" id="SSF50630">
    <property type="entry name" value="Acid proteases"/>
    <property type="match status" value="1"/>
</dbReference>
<reference evidence="5 6" key="1">
    <citation type="journal article" date="2016" name="Genome Announc.">
        <title>Genome Sequence of Madurella mycetomatis mm55, Isolated from a Human Mycetoma Case in Sudan.</title>
        <authorList>
            <person name="Smit S."/>
            <person name="Derks M.F."/>
            <person name="Bervoets S."/>
            <person name="Fahal A."/>
            <person name="van Leeuwen W."/>
            <person name="van Belkum A."/>
            <person name="van de Sande W.W."/>
        </authorList>
    </citation>
    <scope>NUCLEOTIDE SEQUENCE [LARGE SCALE GENOMIC DNA]</scope>
    <source>
        <strain evidence="6">mm55</strain>
    </source>
</reference>
<comment type="caution">
    <text evidence="5">The sequence shown here is derived from an EMBL/GenBank/DDBJ whole genome shotgun (WGS) entry which is preliminary data.</text>
</comment>
<dbReference type="InterPro" id="IPR034164">
    <property type="entry name" value="Pepsin-like_dom"/>
</dbReference>
<gene>
    <name evidence="5" type="ORF">MMYC01_205618</name>
</gene>
<dbReference type="VEuPathDB" id="FungiDB:MMYC01_205618"/>
<evidence type="ECO:0000259" key="4">
    <source>
        <dbReference type="PROSITE" id="PS51767"/>
    </source>
</evidence>
<feature type="active site" evidence="2">
    <location>
        <position position="342"/>
    </location>
</feature>
<dbReference type="PRINTS" id="PR00792">
    <property type="entry name" value="PEPSIN"/>
</dbReference>
<organism evidence="5 6">
    <name type="scientific">Madurella mycetomatis</name>
    <dbReference type="NCBI Taxonomy" id="100816"/>
    <lineage>
        <taxon>Eukaryota</taxon>
        <taxon>Fungi</taxon>
        <taxon>Dikarya</taxon>
        <taxon>Ascomycota</taxon>
        <taxon>Pezizomycotina</taxon>
        <taxon>Sordariomycetes</taxon>
        <taxon>Sordariomycetidae</taxon>
        <taxon>Sordariales</taxon>
        <taxon>Sordariales incertae sedis</taxon>
        <taxon>Madurella</taxon>
    </lineage>
</organism>
<dbReference type="GO" id="GO:0004190">
    <property type="term" value="F:aspartic-type endopeptidase activity"/>
    <property type="evidence" value="ECO:0007669"/>
    <property type="project" value="InterPro"/>
</dbReference>